<organism evidence="1 2">
    <name type="scientific">Amycolatopsis albidoflavus</name>
    <dbReference type="NCBI Taxonomy" id="102226"/>
    <lineage>
        <taxon>Bacteria</taxon>
        <taxon>Bacillati</taxon>
        <taxon>Actinomycetota</taxon>
        <taxon>Actinomycetes</taxon>
        <taxon>Pseudonocardiales</taxon>
        <taxon>Pseudonocardiaceae</taxon>
        <taxon>Amycolatopsis</taxon>
    </lineage>
</organism>
<dbReference type="Proteomes" id="UP001597542">
    <property type="component" value="Unassembled WGS sequence"/>
</dbReference>
<gene>
    <name evidence="1" type="ORF">ACFSUT_13110</name>
</gene>
<protein>
    <submittedName>
        <fullName evidence="1">Uncharacterized protein</fullName>
    </submittedName>
</protein>
<dbReference type="RefSeq" id="WP_344274430.1">
    <property type="nucleotide sequence ID" value="NZ_BAAAHV010000011.1"/>
</dbReference>
<keyword evidence="2" id="KW-1185">Reference proteome</keyword>
<evidence type="ECO:0000313" key="1">
    <source>
        <dbReference type="EMBL" id="MFD2481217.1"/>
    </source>
</evidence>
<proteinExistence type="predicted"/>
<reference evidence="2" key="1">
    <citation type="journal article" date="2019" name="Int. J. Syst. Evol. Microbiol.">
        <title>The Global Catalogue of Microorganisms (GCM) 10K type strain sequencing project: providing services to taxonomists for standard genome sequencing and annotation.</title>
        <authorList>
            <consortium name="The Broad Institute Genomics Platform"/>
            <consortium name="The Broad Institute Genome Sequencing Center for Infectious Disease"/>
            <person name="Wu L."/>
            <person name="Ma J."/>
        </authorList>
    </citation>
    <scope>NUCLEOTIDE SEQUENCE [LARGE SCALE GENOMIC DNA]</scope>
    <source>
        <strain evidence="2">CGMCC 4.7638</strain>
    </source>
</reference>
<dbReference type="EMBL" id="JBHUKQ010000010">
    <property type="protein sequence ID" value="MFD2481217.1"/>
    <property type="molecule type" value="Genomic_DNA"/>
</dbReference>
<accession>A0ABW5HXI9</accession>
<evidence type="ECO:0000313" key="2">
    <source>
        <dbReference type="Proteomes" id="UP001597542"/>
    </source>
</evidence>
<sequence length="156" mass="16943">MITGQAQAALVSPSGADSVTDHAVTFLSFNRWEKEPYHCTDADLRVRASVTTGDVNGSSIWVDSITVWLYGDRRQVDPNGADFLWGGGGYALPYYNATRTDYGDHIEESWTVGAWIDASGPGAILQSYSKPQPMPGENNWCAGTGQSVAIWQIRPA</sequence>
<name>A0ABW5HXI9_9PSEU</name>
<comment type="caution">
    <text evidence="1">The sequence shown here is derived from an EMBL/GenBank/DDBJ whole genome shotgun (WGS) entry which is preliminary data.</text>
</comment>